<gene>
    <name evidence="1" type="ORF">I79_003887</name>
</gene>
<dbReference type="AlphaFoldDB" id="G3H163"/>
<dbReference type="EMBL" id="JH000102">
    <property type="protein sequence ID" value="EGV96468.1"/>
    <property type="molecule type" value="Genomic_DNA"/>
</dbReference>
<name>G3H163_CRIGR</name>
<dbReference type="Proteomes" id="UP000001075">
    <property type="component" value="Unassembled WGS sequence"/>
</dbReference>
<sequence>MQRPDEDEAWRKMRLALQTLHRAAGDSGRLVQPEGMALDSLLVESLELCMCLLLGMPKTW</sequence>
<dbReference type="InParanoid" id="G3H163"/>
<reference evidence="2" key="1">
    <citation type="journal article" date="2011" name="Nat. Biotechnol.">
        <title>The genomic sequence of the Chinese hamster ovary (CHO)-K1 cell line.</title>
        <authorList>
            <person name="Xu X."/>
            <person name="Nagarajan H."/>
            <person name="Lewis N.E."/>
            <person name="Pan S."/>
            <person name="Cai Z."/>
            <person name="Liu X."/>
            <person name="Chen W."/>
            <person name="Xie M."/>
            <person name="Wang W."/>
            <person name="Hammond S."/>
            <person name="Andersen M.R."/>
            <person name="Neff N."/>
            <person name="Passarelli B."/>
            <person name="Koh W."/>
            <person name="Fan H.C."/>
            <person name="Wang J."/>
            <person name="Gui Y."/>
            <person name="Lee K.H."/>
            <person name="Betenbaugh M.J."/>
            <person name="Quake S.R."/>
            <person name="Famili I."/>
            <person name="Palsson B.O."/>
            <person name="Wang J."/>
        </authorList>
    </citation>
    <scope>NUCLEOTIDE SEQUENCE [LARGE SCALE GENOMIC DNA]</scope>
    <source>
        <strain evidence="2">CHO K1 cell line</strain>
    </source>
</reference>
<proteinExistence type="predicted"/>
<protein>
    <submittedName>
        <fullName evidence="1">Uncharacterized protein</fullName>
    </submittedName>
</protein>
<evidence type="ECO:0000313" key="2">
    <source>
        <dbReference type="Proteomes" id="UP000001075"/>
    </source>
</evidence>
<evidence type="ECO:0000313" key="1">
    <source>
        <dbReference type="EMBL" id="EGV96468.1"/>
    </source>
</evidence>
<organism evidence="1 2">
    <name type="scientific">Cricetulus griseus</name>
    <name type="common">Chinese hamster</name>
    <name type="synonym">Cricetulus barabensis griseus</name>
    <dbReference type="NCBI Taxonomy" id="10029"/>
    <lineage>
        <taxon>Eukaryota</taxon>
        <taxon>Metazoa</taxon>
        <taxon>Chordata</taxon>
        <taxon>Craniata</taxon>
        <taxon>Vertebrata</taxon>
        <taxon>Euteleostomi</taxon>
        <taxon>Mammalia</taxon>
        <taxon>Eutheria</taxon>
        <taxon>Euarchontoglires</taxon>
        <taxon>Glires</taxon>
        <taxon>Rodentia</taxon>
        <taxon>Myomorpha</taxon>
        <taxon>Muroidea</taxon>
        <taxon>Cricetidae</taxon>
        <taxon>Cricetinae</taxon>
        <taxon>Cricetulus</taxon>
    </lineage>
</organism>
<accession>G3H163</accession>